<sequence>MKWLKLIFWGLCGLQICQLSYAQEALTEKYSQSELLRNWALSHCLSLVYKNDAVQDDARATASAYLEYGQQPVEIYREIDAIARKYASLKYDGSIASDFSTMKCIDFIHGNELDELISRSVKK</sequence>
<reference evidence="4 8" key="5">
    <citation type="submission" date="2019-08" db="EMBL/GenBank/DDBJ databases">
        <title>Identification of Water Treatment Resistant and Multidrug Resistant Urinary Pathogenic Escherichia coli in Wastewater.</title>
        <authorList>
            <person name="Neumann N."/>
        </authorList>
    </citation>
    <scope>NUCLEOTIDE SEQUENCE [LARGE SCALE GENOMIC DNA]</scope>
    <source>
        <strain evidence="4 8">WU2356</strain>
    </source>
</reference>
<dbReference type="Proteomes" id="UP000587626">
    <property type="component" value="Unassembled WGS sequence"/>
</dbReference>
<dbReference type="EMBL" id="VOTT01000038">
    <property type="protein sequence ID" value="MPU48232.1"/>
    <property type="molecule type" value="Genomic_DNA"/>
</dbReference>
<evidence type="ECO:0008006" key="12">
    <source>
        <dbReference type="Google" id="ProtNLM"/>
    </source>
</evidence>
<dbReference type="InterPro" id="IPR038314">
    <property type="entry name" value="T6SS_sf"/>
</dbReference>
<evidence type="ECO:0000313" key="9">
    <source>
        <dbReference type="Proteomes" id="UP000475070"/>
    </source>
</evidence>
<protein>
    <recommendedName>
        <fullName evidence="12">Periplasmic protein</fullName>
    </recommendedName>
</protein>
<evidence type="ECO:0000313" key="7">
    <source>
        <dbReference type="Proteomes" id="UP000188967"/>
    </source>
</evidence>
<dbReference type="Proteomes" id="UP000475070">
    <property type="component" value="Unassembled WGS sequence"/>
</dbReference>
<dbReference type="Gene3D" id="1.20.120.1620">
    <property type="match status" value="1"/>
</dbReference>
<dbReference type="EMBL" id="MTPS01000039">
    <property type="protein sequence ID" value="ONG36379.1"/>
    <property type="molecule type" value="Genomic_DNA"/>
</dbReference>
<reference evidence="5 9" key="3">
    <citation type="journal article" date="2019" name="Nat. Med.">
        <title>A library of human gut bacterial isolates paired with longitudinal multiomics data enables mechanistic microbiome research.</title>
        <authorList>
            <person name="Poyet M."/>
            <person name="Groussin M."/>
            <person name="Gibbons S.M."/>
            <person name="Avila-Pacheco J."/>
            <person name="Jiang X."/>
            <person name="Kearney S.M."/>
            <person name="Perrotta A.R."/>
            <person name="Berdy B."/>
            <person name="Zhao S."/>
            <person name="Lieberman T.D."/>
            <person name="Swanson P.K."/>
            <person name="Smith M."/>
            <person name="Roesemann S."/>
            <person name="Alexander J.E."/>
            <person name="Rich S.A."/>
            <person name="Livny J."/>
            <person name="Vlamakis H."/>
            <person name="Clish C."/>
            <person name="Bullock K."/>
            <person name="Deik A."/>
            <person name="Scott J."/>
            <person name="Pierce K.A."/>
            <person name="Xavier R.J."/>
            <person name="Alm E.J."/>
        </authorList>
    </citation>
    <scope>NUCLEOTIDE SEQUENCE [LARGE SCALE GENOMIC DNA]</scope>
    <source>
        <strain evidence="5 9">BIOML-A112</strain>
    </source>
</reference>
<dbReference type="AlphaFoldDB" id="A0A0C2EIY7"/>
<dbReference type="Proteomes" id="UP000188967">
    <property type="component" value="Unassembled WGS sequence"/>
</dbReference>
<reference evidence="3" key="2">
    <citation type="journal article" date="2018" name="Genome Biol.">
        <title>SKESA: strategic k-mer extension for scrupulous assemblies.</title>
        <authorList>
            <person name="Souvorov A."/>
            <person name="Agarwala R."/>
            <person name="Lipman D.J."/>
        </authorList>
    </citation>
    <scope>NUCLEOTIDE SEQUENCE</scope>
    <source>
        <strain evidence="3">SJP41</strain>
    </source>
</reference>
<dbReference type="EMBL" id="AASFMQ010000058">
    <property type="protein sequence ID" value="EFB3618138.1"/>
    <property type="molecule type" value="Genomic_DNA"/>
</dbReference>
<evidence type="ECO:0000313" key="6">
    <source>
        <dbReference type="EMBL" id="ONG36379.1"/>
    </source>
</evidence>
<evidence type="ECO:0000313" key="10">
    <source>
        <dbReference type="Proteomes" id="UP000543252"/>
    </source>
</evidence>
<organism evidence="5 9">
    <name type="scientific">Escherichia coli</name>
    <dbReference type="NCBI Taxonomy" id="562"/>
    <lineage>
        <taxon>Bacteria</taxon>
        <taxon>Pseudomonadati</taxon>
        <taxon>Pseudomonadota</taxon>
        <taxon>Gammaproteobacteria</taxon>
        <taxon>Enterobacterales</taxon>
        <taxon>Enterobacteriaceae</taxon>
        <taxon>Escherichia</taxon>
    </lineage>
</organism>
<dbReference type="Proteomes" id="UP000868636">
    <property type="component" value="Unassembled WGS sequence"/>
</dbReference>
<evidence type="ECO:0000313" key="11">
    <source>
        <dbReference type="Proteomes" id="UP000587626"/>
    </source>
</evidence>
<dbReference type="RefSeq" id="WP_000871595.1">
    <property type="nucleotide sequence ID" value="NZ_AP022409.1"/>
</dbReference>
<dbReference type="InterPro" id="IPR032032">
    <property type="entry name" value="Tai4"/>
</dbReference>
<accession>A0A0C2EIY7</accession>
<evidence type="ECO:0000313" key="3">
    <source>
        <dbReference type="EMBL" id="HAZ7494320.1"/>
    </source>
</evidence>
<evidence type="ECO:0000313" key="2">
    <source>
        <dbReference type="EMBL" id="EFM7861035.1"/>
    </source>
</evidence>
<reference evidence="3" key="6">
    <citation type="submission" date="2021-03" db="EMBL/GenBank/DDBJ databases">
        <authorList>
            <consortium name="NCBI Pathogen Detection Project"/>
        </authorList>
    </citation>
    <scope>NUCLEOTIDE SEQUENCE</scope>
    <source>
        <strain evidence="3">SJP41</strain>
    </source>
</reference>
<reference evidence="6 7" key="1">
    <citation type="submission" date="2017-01" db="EMBL/GenBank/DDBJ databases">
        <title>Draft genome sequence of an E. coli strain isolated from human, in Amazon, Brazil.</title>
        <authorList>
            <person name="Moura Q."/>
            <person name="Fernandes M.R."/>
            <person name="Cerdeira L."/>
            <person name="Vianello M."/>
            <person name="Souza T.A."/>
            <person name="Ienne S."/>
            <person name="Lincopan N."/>
        </authorList>
    </citation>
    <scope>NUCLEOTIDE SEQUENCE [LARGE SCALE GENOMIC DNA]</scope>
    <source>
        <strain evidence="6 7">ICBEcBL-II-13</strain>
    </source>
</reference>
<evidence type="ECO:0000313" key="1">
    <source>
        <dbReference type="EMBL" id="EFB3618138.1"/>
    </source>
</evidence>
<name>A0A0C2EIY7_ECOLX</name>
<gene>
    <name evidence="2" type="ORF">B6R15_002271</name>
    <name evidence="6" type="ORF">BXT93_03220</name>
    <name evidence="1" type="ORF">FPS11_25185</name>
    <name evidence="4" type="ORF">FVB16_05055</name>
    <name evidence="5" type="ORF">GUC01_21840</name>
    <name evidence="3" type="ORF">J8F57_004622</name>
</gene>
<comment type="caution">
    <text evidence="5">The sequence shown here is derived from an EMBL/GenBank/DDBJ whole genome shotgun (WGS) entry which is preliminary data.</text>
</comment>
<proteinExistence type="predicted"/>
<evidence type="ECO:0000313" key="8">
    <source>
        <dbReference type="Proteomes" id="UP000392867"/>
    </source>
</evidence>
<dbReference type="EMBL" id="WXKQ01000023">
    <property type="protein sequence ID" value="NAG21630.1"/>
    <property type="molecule type" value="Genomic_DNA"/>
</dbReference>
<dbReference type="EMBL" id="DADPIR010000049">
    <property type="protein sequence ID" value="HAZ7494320.1"/>
    <property type="molecule type" value="Genomic_DNA"/>
</dbReference>
<dbReference type="EMBL" id="AATLXB010000021">
    <property type="protein sequence ID" value="EFM7861035.1"/>
    <property type="molecule type" value="Genomic_DNA"/>
</dbReference>
<dbReference type="Proteomes" id="UP000543252">
    <property type="component" value="Unassembled WGS sequence"/>
</dbReference>
<evidence type="ECO:0000313" key="5">
    <source>
        <dbReference type="EMBL" id="NAG21630.1"/>
    </source>
</evidence>
<reference evidence="1 10" key="4">
    <citation type="submission" date="2019-07" db="EMBL/GenBank/DDBJ databases">
        <authorList>
            <consortium name="GenomeTrakr network: Whole genome sequencing for foodborne pathogen traceback"/>
        </authorList>
    </citation>
    <scope>NUCLEOTIDE SEQUENCE [LARGE SCALE GENOMIC DNA]</scope>
    <source>
        <strain evidence="2 11">NC_STEC194</strain>
        <strain evidence="1 10">PSU-1859</strain>
    </source>
</reference>
<dbReference type="Proteomes" id="UP000392867">
    <property type="component" value="Unassembled WGS sequence"/>
</dbReference>
<evidence type="ECO:0000313" key="4">
    <source>
        <dbReference type="EMBL" id="MPU48232.1"/>
    </source>
</evidence>
<dbReference type="Pfam" id="PF16695">
    <property type="entry name" value="Tai4"/>
    <property type="match status" value="1"/>
</dbReference>